<evidence type="ECO:0000313" key="2">
    <source>
        <dbReference type="Proteomes" id="UP000822688"/>
    </source>
</evidence>
<gene>
    <name evidence="1" type="ORF">KC19_5G127900</name>
</gene>
<keyword evidence="2" id="KW-1185">Reference proteome</keyword>
<protein>
    <submittedName>
        <fullName evidence="1">Uncharacterized protein</fullName>
    </submittedName>
</protein>
<comment type="caution">
    <text evidence="1">The sequence shown here is derived from an EMBL/GenBank/DDBJ whole genome shotgun (WGS) entry which is preliminary data.</text>
</comment>
<name>A0A8T0I3C7_CERPU</name>
<dbReference type="AlphaFoldDB" id="A0A8T0I3C7"/>
<sequence>MRLHCGFRFLTRWHGRPSNLQEIQFTQRQLVKFQHDPRDHGSTNIALRPVCQKTLRPLVPCLVHQCVQLHQELPENTISFEPDLVQFLVFSLVFWHTFSTSGGSS</sequence>
<evidence type="ECO:0000313" key="1">
    <source>
        <dbReference type="EMBL" id="KAG0577058.1"/>
    </source>
</evidence>
<accession>A0A8T0I3C7</accession>
<dbReference type="EMBL" id="CM026425">
    <property type="protein sequence ID" value="KAG0577058.1"/>
    <property type="molecule type" value="Genomic_DNA"/>
</dbReference>
<proteinExistence type="predicted"/>
<dbReference type="Proteomes" id="UP000822688">
    <property type="component" value="Chromosome 5"/>
</dbReference>
<reference evidence="1" key="1">
    <citation type="submission" date="2020-06" db="EMBL/GenBank/DDBJ databases">
        <title>WGS assembly of Ceratodon purpureus strain R40.</title>
        <authorList>
            <person name="Carey S.B."/>
            <person name="Jenkins J."/>
            <person name="Shu S."/>
            <person name="Lovell J.T."/>
            <person name="Sreedasyam A."/>
            <person name="Maumus F."/>
            <person name="Tiley G.P."/>
            <person name="Fernandez-Pozo N."/>
            <person name="Barry K."/>
            <person name="Chen C."/>
            <person name="Wang M."/>
            <person name="Lipzen A."/>
            <person name="Daum C."/>
            <person name="Saski C.A."/>
            <person name="Payton A.C."/>
            <person name="Mcbreen J.C."/>
            <person name="Conrad R.E."/>
            <person name="Kollar L.M."/>
            <person name="Olsson S."/>
            <person name="Huttunen S."/>
            <person name="Landis J.B."/>
            <person name="Wickett N.J."/>
            <person name="Johnson M.G."/>
            <person name="Rensing S.A."/>
            <person name="Grimwood J."/>
            <person name="Schmutz J."/>
            <person name="Mcdaniel S.F."/>
        </authorList>
    </citation>
    <scope>NUCLEOTIDE SEQUENCE</scope>
    <source>
        <strain evidence="1">R40</strain>
    </source>
</reference>
<organism evidence="1 2">
    <name type="scientific">Ceratodon purpureus</name>
    <name type="common">Fire moss</name>
    <name type="synonym">Dicranum purpureum</name>
    <dbReference type="NCBI Taxonomy" id="3225"/>
    <lineage>
        <taxon>Eukaryota</taxon>
        <taxon>Viridiplantae</taxon>
        <taxon>Streptophyta</taxon>
        <taxon>Embryophyta</taxon>
        <taxon>Bryophyta</taxon>
        <taxon>Bryophytina</taxon>
        <taxon>Bryopsida</taxon>
        <taxon>Dicranidae</taxon>
        <taxon>Pseudoditrichales</taxon>
        <taxon>Ditrichaceae</taxon>
        <taxon>Ceratodon</taxon>
    </lineage>
</organism>